<dbReference type="InterPro" id="IPR051913">
    <property type="entry name" value="GH2_Domain-Containing"/>
</dbReference>
<dbReference type="SUPFAM" id="SSF49303">
    <property type="entry name" value="beta-Galactosidase/glucuronidase domain"/>
    <property type="match status" value="1"/>
</dbReference>
<sequence length="609" mass="66618">MHRRALTRRPLVRFRVGALIGAAMLATVTGMPAQAEPAAWEPKDPPLATPWTDQVGPDNALPDYPRPQLTRERWQNLNGLWDFAGSDSPPAETDEQILVPYPPESGLSGIQRHDDHLLYQREFEVPADWSGQRVLLHFGAVDQQATVSVNGQEVATHQGGFTEFSADVTDALTGEGPQQLTVAVEDRNEDSPFPVGKQRNDPSGIFYTGASGIWQTVWMEPVADAHITDLEITPDLASSSLAVRADGSRGGRVEVVLSERDGGAEVATATGEAGQDVRLEVPDPHLWSPDDPYLYDVRVRLLGEDGQPVDEVGSYAGMRSIGLVDDEQGRPRLALNGKILFQHGPLDQGYWPDGIFTAPTDEALRFDLEQTKELGFNMVRKHIKVEPARWYYHADQLGLLVWQDIPALVNGQTPGDEAKANFEAEAADIVDQLHNSPSIVTWVPFNEGWGEFDTARVAEQVEAQDPTRLVNPASGVNCCDSLPDTGAGHIYDDHTYVGPGAPDVTGDRASVDGEYGGLGLVEDGHLWPGEPSSYEIVDTRADLTRRYQEVHDDLVRIIGEKGLSASVYTQTTDVENEVNGFFTYDRQILKPDLEAVRAANRAVIDAGTP</sequence>
<proteinExistence type="inferred from homology"/>
<dbReference type="SUPFAM" id="SSF51445">
    <property type="entry name" value="(Trans)glycosidases"/>
    <property type="match status" value="1"/>
</dbReference>
<comment type="similarity">
    <text evidence="1">Belongs to the glycosyl hydrolase 2 family.</text>
</comment>
<feature type="domain" description="Glycoside hydrolase family 2 immunoglobulin-like beta-sandwich" evidence="5">
    <location>
        <begin position="225"/>
        <end position="319"/>
    </location>
</feature>
<dbReference type="Pfam" id="PF22666">
    <property type="entry name" value="Glyco_hydro_2_N2"/>
    <property type="match status" value="1"/>
</dbReference>
<name>A0ABP6RSC7_9PSEU</name>
<evidence type="ECO:0000259" key="6">
    <source>
        <dbReference type="Pfam" id="PF22666"/>
    </source>
</evidence>
<dbReference type="Pfam" id="PF00703">
    <property type="entry name" value="Glyco_hydro_2"/>
    <property type="match status" value="1"/>
</dbReference>
<feature type="signal peptide" evidence="4">
    <location>
        <begin position="1"/>
        <end position="35"/>
    </location>
</feature>
<accession>A0ABP6RSC7</accession>
<evidence type="ECO:0000256" key="3">
    <source>
        <dbReference type="ARBA" id="ARBA00023295"/>
    </source>
</evidence>
<evidence type="ECO:0000256" key="4">
    <source>
        <dbReference type="SAM" id="SignalP"/>
    </source>
</evidence>
<dbReference type="InterPro" id="IPR008979">
    <property type="entry name" value="Galactose-bd-like_sf"/>
</dbReference>
<keyword evidence="2 7" id="KW-0378">Hydrolase</keyword>
<evidence type="ECO:0000313" key="7">
    <source>
        <dbReference type="EMBL" id="GAA3358369.1"/>
    </source>
</evidence>
<dbReference type="Proteomes" id="UP001500483">
    <property type="component" value="Unassembled WGS sequence"/>
</dbReference>
<keyword evidence="8" id="KW-1185">Reference proteome</keyword>
<keyword evidence="3" id="KW-0326">Glycosidase</keyword>
<dbReference type="Gene3D" id="2.60.40.10">
    <property type="entry name" value="Immunoglobulins"/>
    <property type="match status" value="1"/>
</dbReference>
<feature type="chain" id="PRO_5045904892" evidence="4">
    <location>
        <begin position="36"/>
        <end position="609"/>
    </location>
</feature>
<dbReference type="SUPFAM" id="SSF49785">
    <property type="entry name" value="Galactose-binding domain-like"/>
    <property type="match status" value="1"/>
</dbReference>
<dbReference type="InterPro" id="IPR006102">
    <property type="entry name" value="Ig-like_GH2"/>
</dbReference>
<dbReference type="InterPro" id="IPR006311">
    <property type="entry name" value="TAT_signal"/>
</dbReference>
<comment type="caution">
    <text evidence="7">The sequence shown here is derived from an EMBL/GenBank/DDBJ whole genome shotgun (WGS) entry which is preliminary data.</text>
</comment>
<dbReference type="EMBL" id="BAAAYK010000038">
    <property type="protein sequence ID" value="GAA3358369.1"/>
    <property type="molecule type" value="Genomic_DNA"/>
</dbReference>
<reference evidence="8" key="1">
    <citation type="journal article" date="2019" name="Int. J. Syst. Evol. Microbiol.">
        <title>The Global Catalogue of Microorganisms (GCM) 10K type strain sequencing project: providing services to taxonomists for standard genome sequencing and annotation.</title>
        <authorList>
            <consortium name="The Broad Institute Genomics Platform"/>
            <consortium name="The Broad Institute Genome Sequencing Center for Infectious Disease"/>
            <person name="Wu L."/>
            <person name="Ma J."/>
        </authorList>
    </citation>
    <scope>NUCLEOTIDE SEQUENCE [LARGE SCALE GENOMIC DNA]</scope>
    <source>
        <strain evidence="8">JCM 9687</strain>
    </source>
</reference>
<dbReference type="PROSITE" id="PS51318">
    <property type="entry name" value="TAT"/>
    <property type="match status" value="1"/>
</dbReference>
<dbReference type="Gene3D" id="2.60.120.260">
    <property type="entry name" value="Galactose-binding domain-like"/>
    <property type="match status" value="1"/>
</dbReference>
<evidence type="ECO:0000259" key="5">
    <source>
        <dbReference type="Pfam" id="PF00703"/>
    </source>
</evidence>
<keyword evidence="4" id="KW-0732">Signal</keyword>
<dbReference type="GO" id="GO:0016787">
    <property type="term" value="F:hydrolase activity"/>
    <property type="evidence" value="ECO:0007669"/>
    <property type="project" value="UniProtKB-KW"/>
</dbReference>
<dbReference type="InterPro" id="IPR036156">
    <property type="entry name" value="Beta-gal/glucu_dom_sf"/>
</dbReference>
<organism evidence="7 8">
    <name type="scientific">Saccharopolyspora gregorii</name>
    <dbReference type="NCBI Taxonomy" id="33914"/>
    <lineage>
        <taxon>Bacteria</taxon>
        <taxon>Bacillati</taxon>
        <taxon>Actinomycetota</taxon>
        <taxon>Actinomycetes</taxon>
        <taxon>Pseudonocardiales</taxon>
        <taxon>Pseudonocardiaceae</taxon>
        <taxon>Saccharopolyspora</taxon>
    </lineage>
</organism>
<dbReference type="PANTHER" id="PTHR42732">
    <property type="entry name" value="BETA-GALACTOSIDASE"/>
    <property type="match status" value="1"/>
</dbReference>
<dbReference type="InterPro" id="IPR013783">
    <property type="entry name" value="Ig-like_fold"/>
</dbReference>
<dbReference type="PANTHER" id="PTHR42732:SF2">
    <property type="entry name" value="BETA-MANNOSIDASE"/>
    <property type="match status" value="1"/>
</dbReference>
<feature type="domain" description="Beta-mannosidase-like galactose-binding" evidence="6">
    <location>
        <begin position="116"/>
        <end position="186"/>
    </location>
</feature>
<dbReference type="InterPro" id="IPR054593">
    <property type="entry name" value="Beta-mannosidase-like_N2"/>
</dbReference>
<evidence type="ECO:0000256" key="2">
    <source>
        <dbReference type="ARBA" id="ARBA00022801"/>
    </source>
</evidence>
<dbReference type="InterPro" id="IPR017853">
    <property type="entry name" value="GH"/>
</dbReference>
<protein>
    <submittedName>
        <fullName evidence="7">Glycoside hydrolase family 2</fullName>
    </submittedName>
</protein>
<dbReference type="Gene3D" id="3.20.20.80">
    <property type="entry name" value="Glycosidases"/>
    <property type="match status" value="1"/>
</dbReference>
<gene>
    <name evidence="7" type="ORF">GCM10020366_30170</name>
</gene>
<evidence type="ECO:0000313" key="8">
    <source>
        <dbReference type="Proteomes" id="UP001500483"/>
    </source>
</evidence>
<evidence type="ECO:0000256" key="1">
    <source>
        <dbReference type="ARBA" id="ARBA00007401"/>
    </source>
</evidence>